<dbReference type="InterPro" id="IPR016181">
    <property type="entry name" value="Acyl_CoA_acyltransferase"/>
</dbReference>
<dbReference type="CDD" id="cd04301">
    <property type="entry name" value="NAT_SF"/>
    <property type="match status" value="1"/>
</dbReference>
<dbReference type="Gene3D" id="3.40.630.30">
    <property type="match status" value="1"/>
</dbReference>
<proteinExistence type="predicted"/>
<dbReference type="AlphaFoldDB" id="A0A1L7LLH3"/>
<reference evidence="2 3" key="1">
    <citation type="journal article" date="2016" name="Microbiol. Immunol.">
        <title>Complete genome sequence of Streptococcus troglodytae TKU31 isolated from the oral cavity of a chimpanzee (Pan troglodytes).</title>
        <authorList>
            <person name="Okamoto M."/>
            <person name="Naito M."/>
            <person name="Miyanohara M."/>
            <person name="Imai S."/>
            <person name="Nomura Y."/>
            <person name="Saito W."/>
            <person name="Momoi Y."/>
            <person name="Takada K."/>
            <person name="Miyabe-Nishiwaki T."/>
            <person name="Tomonaga M."/>
            <person name="Hanada N."/>
        </authorList>
    </citation>
    <scope>NUCLEOTIDE SEQUENCE [LARGE SCALE GENOMIC DNA]</scope>
    <source>
        <strain evidence="3">TKU 31</strain>
    </source>
</reference>
<dbReference type="PANTHER" id="PTHR13355">
    <property type="entry name" value="GLUCOSAMINE 6-PHOSPHATE N-ACETYLTRANSFERASE"/>
    <property type="match status" value="1"/>
</dbReference>
<accession>A0A1L7LLH3</accession>
<dbReference type="Pfam" id="PF13673">
    <property type="entry name" value="Acetyltransf_10"/>
    <property type="match status" value="1"/>
</dbReference>
<evidence type="ECO:0000313" key="3">
    <source>
        <dbReference type="Proteomes" id="UP000217758"/>
    </source>
</evidence>
<dbReference type="EMBL" id="AP014612">
    <property type="protein sequence ID" value="BAQ24968.1"/>
    <property type="molecule type" value="Genomic_DNA"/>
</dbReference>
<dbReference type="InterPro" id="IPR000182">
    <property type="entry name" value="GNAT_dom"/>
</dbReference>
<dbReference type="RefSeq" id="WP_128833742.1">
    <property type="nucleotide sequence ID" value="NZ_AP014612.1"/>
</dbReference>
<dbReference type="PANTHER" id="PTHR13355:SF11">
    <property type="entry name" value="GLUCOSAMINE 6-PHOSPHATE N-ACETYLTRANSFERASE"/>
    <property type="match status" value="1"/>
</dbReference>
<evidence type="ECO:0000259" key="1">
    <source>
        <dbReference type="PROSITE" id="PS51186"/>
    </source>
</evidence>
<dbReference type="SUPFAM" id="SSF55729">
    <property type="entry name" value="Acyl-CoA N-acyltransferases (Nat)"/>
    <property type="match status" value="1"/>
</dbReference>
<sequence length="146" mass="16310">MKINYTRDTLSSTYLDAVKIRNIVFVQGQGVPLAIEVDKNEAHCIHFVLYDDTNKAVATCRLLPAENGIAVTLQRMAVLSGNRGKNYGKLILNAAIDFAKKQGYQQMTLHAQLSAKGFYQRMQFESLGQEFEEAGIKHITMIKALS</sequence>
<keyword evidence="3" id="KW-1185">Reference proteome</keyword>
<gene>
    <name evidence="2" type="ORF">SRT_17070</name>
</gene>
<feature type="domain" description="N-acetyltransferase" evidence="1">
    <location>
        <begin position="3"/>
        <end position="146"/>
    </location>
</feature>
<name>A0A1L7LLH3_9STRE</name>
<dbReference type="InterPro" id="IPR039143">
    <property type="entry name" value="GNPNAT1-like"/>
</dbReference>
<organism evidence="2 3">
    <name type="scientific">Streptococcus troglodytae</name>
    <dbReference type="NCBI Taxonomy" id="1111760"/>
    <lineage>
        <taxon>Bacteria</taxon>
        <taxon>Bacillati</taxon>
        <taxon>Bacillota</taxon>
        <taxon>Bacilli</taxon>
        <taxon>Lactobacillales</taxon>
        <taxon>Streptococcaceae</taxon>
        <taxon>Streptococcus</taxon>
    </lineage>
</organism>
<dbReference type="PROSITE" id="PS51186">
    <property type="entry name" value="GNAT"/>
    <property type="match status" value="1"/>
</dbReference>
<evidence type="ECO:0000313" key="2">
    <source>
        <dbReference type="EMBL" id="BAQ24968.1"/>
    </source>
</evidence>
<dbReference type="GO" id="GO:0004343">
    <property type="term" value="F:glucosamine 6-phosphate N-acetyltransferase activity"/>
    <property type="evidence" value="ECO:0007669"/>
    <property type="project" value="TreeGrafter"/>
</dbReference>
<dbReference type="Proteomes" id="UP000217758">
    <property type="component" value="Chromosome"/>
</dbReference>
<protein>
    <submittedName>
        <fullName evidence="2">GNAT family acetyltransferase</fullName>
    </submittedName>
</protein>
<dbReference type="KEGG" id="strg:SRT_17070"/>
<keyword evidence="2" id="KW-0808">Transferase</keyword>